<evidence type="ECO:0000313" key="3">
    <source>
        <dbReference type="Proteomes" id="UP000078348"/>
    </source>
</evidence>
<evidence type="ECO:0008006" key="4">
    <source>
        <dbReference type="Google" id="ProtNLM"/>
    </source>
</evidence>
<dbReference type="PANTHER" id="PTHR22767:SF3">
    <property type="entry name" value="N-ALPHA-ACETYLTRANSFERASE 25, NATB AUXILIARY SUBUNIT"/>
    <property type="match status" value="1"/>
</dbReference>
<sequence>MSKLIQSAYTCIESQKYKKAVTILDSPELSRYPLAKSLCAYCSIQLGNPTKVRKAIEELIALKPTDRIVLKQALNGIHYIGDYSLAVKLFENAHALEKNNIETGEWLYFSYFCTRNFEKMRDLSVELMRLYKLKKYTVWNAVNVLFNKTPEDPEKFKKVLLLSEMIIRNTLKTTDVKSREGRGYQWVLIEILCREGKFEEAEKEVEERMANYVMSQKLLDERVFQRTLLRELHREEEILPLMEEDIKSGRKLDWDAILFYVDSVCALLGDEALPRLEQFVAQTADQKATRELWLLRLEVCVRAVQAGRKEKAALAQLVREYVAFIGHKPCCYSDLERWLDLLRDDERSISVMTEMMMEHLDLTICVVKGDELLRGVQLKITAIQIALFLRIPINEPFLKELYHIYAAMLPQYPDTRATKEILSLHWIPFIVAQCLHNKAAQLRGLEAFRCECEAVAVLEEFTHNCHHFFKAWMALCLQYYLLGDAASSQASYVHLSVGEIQMMSLSFPVEHALREWGGLPTARTLFEKMNKFMYHARKETHVKAFDCIREASFINSHTLEDLTARFDASREPHAFFVTYFLTALAASLKEPDVMNQVCFQELLNAEEAKEKDNADYKFVRFWNTKGTQMEELEHNSGLKELTCFESAVASFLYELREKEYQIDKVRMEVISRVHESCAALGENVPQLIRSSYVVFDKVLKMKMEGNVDDAKSVEELLESMQSTVAASVENEGIVSPAVLSQLSQIAHYTLVWLELILAKNKKCSKPMPAREPISQFIVDCETKLIRMVRIPTVGVTKYFDLLTQKDLAEGWFITDIKSAVDRVNRAHHENVLAIHTLCDEVLGEMKKKNYRVKVE</sequence>
<dbReference type="Gene3D" id="1.25.40.1040">
    <property type="match status" value="1"/>
</dbReference>
<protein>
    <recommendedName>
        <fullName evidence="4">N-alpha-acetyltransferase 25, NatB auxiliary subunit</fullName>
    </recommendedName>
</protein>
<dbReference type="Proteomes" id="UP000078348">
    <property type="component" value="Unassembled WGS sequence"/>
</dbReference>
<dbReference type="STRING" id="478820.A0A196SM96"/>
<accession>A0A196SM96</accession>
<dbReference type="EMBL" id="LXWW01000032">
    <property type="protein sequence ID" value="OAO17401.1"/>
    <property type="molecule type" value="Genomic_DNA"/>
</dbReference>
<name>A0A196SM96_BLAHN</name>
<evidence type="ECO:0000256" key="1">
    <source>
        <dbReference type="ARBA" id="ARBA00006298"/>
    </source>
</evidence>
<dbReference type="OrthoDB" id="10518082at2759"/>
<dbReference type="InterPro" id="IPR011990">
    <property type="entry name" value="TPR-like_helical_dom_sf"/>
</dbReference>
<evidence type="ECO:0000313" key="2">
    <source>
        <dbReference type="EMBL" id="OAO17401.1"/>
    </source>
</evidence>
<dbReference type="AlphaFoldDB" id="A0A196SM96"/>
<proteinExistence type="inferred from homology"/>
<dbReference type="SUPFAM" id="SSF48452">
    <property type="entry name" value="TPR-like"/>
    <property type="match status" value="1"/>
</dbReference>
<keyword evidence="3" id="KW-1185">Reference proteome</keyword>
<dbReference type="GO" id="GO:0031416">
    <property type="term" value="C:NatB complex"/>
    <property type="evidence" value="ECO:0007669"/>
    <property type="project" value="TreeGrafter"/>
</dbReference>
<comment type="caution">
    <text evidence="2">The sequence shown here is derived from an EMBL/GenBank/DDBJ whole genome shotgun (WGS) entry which is preliminary data.</text>
</comment>
<dbReference type="Pfam" id="PF09797">
    <property type="entry name" value="NatB_MDM20"/>
    <property type="match status" value="1"/>
</dbReference>
<reference evidence="2 3" key="1">
    <citation type="submission" date="2016-05" db="EMBL/GenBank/DDBJ databases">
        <title>Nuclear genome of Blastocystis sp. subtype 1 NandII.</title>
        <authorList>
            <person name="Gentekaki E."/>
            <person name="Curtis B."/>
            <person name="Stairs C."/>
            <person name="Eme L."/>
            <person name="Herman E."/>
            <person name="Klimes V."/>
            <person name="Arias M.C."/>
            <person name="Elias M."/>
            <person name="Hilliou F."/>
            <person name="Klute M."/>
            <person name="Malik S.-B."/>
            <person name="Pightling A."/>
            <person name="Rachubinski R."/>
            <person name="Salas D."/>
            <person name="Schlacht A."/>
            <person name="Suga H."/>
            <person name="Archibald J."/>
            <person name="Ball S.G."/>
            <person name="Clark G."/>
            <person name="Dacks J."/>
            <person name="Van Der Giezen M."/>
            <person name="Tsaousis A."/>
            <person name="Roger A."/>
        </authorList>
    </citation>
    <scope>NUCLEOTIDE SEQUENCE [LARGE SCALE GENOMIC DNA]</scope>
    <source>
        <strain evidence="3">ATCC 50177 / NandII</strain>
    </source>
</reference>
<organism evidence="2 3">
    <name type="scientific">Blastocystis sp. subtype 1 (strain ATCC 50177 / NandII)</name>
    <dbReference type="NCBI Taxonomy" id="478820"/>
    <lineage>
        <taxon>Eukaryota</taxon>
        <taxon>Sar</taxon>
        <taxon>Stramenopiles</taxon>
        <taxon>Bigyra</taxon>
        <taxon>Opalozoa</taxon>
        <taxon>Opalinata</taxon>
        <taxon>Blastocystidae</taxon>
        <taxon>Blastocystis</taxon>
    </lineage>
</organism>
<dbReference type="InterPro" id="IPR019183">
    <property type="entry name" value="NAA25_NatB_aux_su"/>
</dbReference>
<gene>
    <name evidence="2" type="ORF">AV274_0864</name>
</gene>
<comment type="similarity">
    <text evidence="1">Belongs to the MDM20/NAA25 family.</text>
</comment>
<dbReference type="PANTHER" id="PTHR22767">
    <property type="entry name" value="N-TERMINAL ACETYLTRANSFERASE-RELATED"/>
    <property type="match status" value="1"/>
</dbReference>